<dbReference type="InterPro" id="IPR001849">
    <property type="entry name" value="PH_domain"/>
</dbReference>
<dbReference type="GO" id="GO:0035091">
    <property type="term" value="F:phosphatidylinositol binding"/>
    <property type="evidence" value="ECO:0007669"/>
    <property type="project" value="UniProtKB-ARBA"/>
</dbReference>
<name>A0A2K6TL55_SAIBB</name>
<dbReference type="PANTHER" id="PTHR22826">
    <property type="entry name" value="RHO GUANINE EXCHANGE FACTOR-RELATED"/>
    <property type="match status" value="1"/>
</dbReference>
<feature type="domain" description="SH3" evidence="18">
    <location>
        <begin position="1053"/>
        <end position="1114"/>
    </location>
</feature>
<dbReference type="GO" id="GO:0005737">
    <property type="term" value="C:cytoplasm"/>
    <property type="evidence" value="ECO:0007669"/>
    <property type="project" value="UniProtKB-SubCell"/>
</dbReference>
<evidence type="ECO:0000256" key="14">
    <source>
        <dbReference type="ARBA" id="ARBA00079556"/>
    </source>
</evidence>
<reference evidence="22" key="2">
    <citation type="submission" date="2025-09" db="UniProtKB">
        <authorList>
            <consortium name="Ensembl"/>
        </authorList>
    </citation>
    <scope>IDENTIFICATION</scope>
</reference>
<evidence type="ECO:0000256" key="3">
    <source>
        <dbReference type="ARBA" id="ARBA00022443"/>
    </source>
</evidence>
<dbReference type="CDD" id="cd00170">
    <property type="entry name" value="SEC14"/>
    <property type="match status" value="1"/>
</dbReference>
<keyword evidence="5" id="KW-0963">Cytoplasm</keyword>
<dbReference type="GO" id="GO:0035025">
    <property type="term" value="P:positive regulation of Rho protein signal transduction"/>
    <property type="evidence" value="ECO:0007669"/>
    <property type="project" value="TreeGrafter"/>
</dbReference>
<dbReference type="SMART" id="SM00150">
    <property type="entry name" value="SPEC"/>
    <property type="match status" value="1"/>
</dbReference>
<evidence type="ECO:0000313" key="23">
    <source>
        <dbReference type="Proteomes" id="UP000233220"/>
    </source>
</evidence>
<feature type="domain" description="CRAL-TRIO" evidence="21">
    <location>
        <begin position="52"/>
        <end position="224"/>
    </location>
</feature>
<protein>
    <recommendedName>
        <fullName evidence="13">Guanine nucleotide exchange factor DBS</fullName>
    </recommendedName>
    <alternativeName>
        <fullName evidence="14">DBL's big sister</fullName>
    </alternativeName>
    <alternativeName>
        <fullName evidence="15">MCF2-transforming sequence-like protein</fullName>
    </alternativeName>
</protein>
<evidence type="ECO:0000259" key="18">
    <source>
        <dbReference type="PROSITE" id="PS50002"/>
    </source>
</evidence>
<dbReference type="SUPFAM" id="SSF48065">
    <property type="entry name" value="DBL homology domain (DH-domain)"/>
    <property type="match status" value="1"/>
</dbReference>
<dbReference type="InterPro" id="IPR036865">
    <property type="entry name" value="CRAL-TRIO_dom_sf"/>
</dbReference>
<evidence type="ECO:0000256" key="17">
    <source>
        <dbReference type="SAM" id="MobiDB-lite"/>
    </source>
</evidence>
<dbReference type="SUPFAM" id="SSF52087">
    <property type="entry name" value="CRAL/TRIO domain"/>
    <property type="match status" value="1"/>
</dbReference>
<evidence type="ECO:0000256" key="2">
    <source>
        <dbReference type="ARBA" id="ARBA00004496"/>
    </source>
</evidence>
<accession>A0A2K6TL55</accession>
<dbReference type="Gene3D" id="2.30.29.30">
    <property type="entry name" value="Pleckstrin-homology domain (PH domain)/Phosphotyrosine-binding domain (PTB)"/>
    <property type="match status" value="1"/>
</dbReference>
<dbReference type="Pfam" id="PF23289">
    <property type="entry name" value="Spectrin_5"/>
    <property type="match status" value="1"/>
</dbReference>
<dbReference type="InterPro" id="IPR056466">
    <property type="entry name" value="Spectrin_DBS"/>
</dbReference>
<feature type="domain" description="PH" evidence="19">
    <location>
        <begin position="827"/>
        <end position="943"/>
    </location>
</feature>
<dbReference type="Gene3D" id="1.20.900.10">
    <property type="entry name" value="Dbl homology (DH) domain"/>
    <property type="match status" value="1"/>
</dbReference>
<dbReference type="CDD" id="cd00176">
    <property type="entry name" value="SPEC"/>
    <property type="match status" value="1"/>
</dbReference>
<dbReference type="Pfam" id="PF00621">
    <property type="entry name" value="RhoGEF"/>
    <property type="match status" value="1"/>
</dbReference>
<dbReference type="SMART" id="SM00233">
    <property type="entry name" value="PH"/>
    <property type="match status" value="1"/>
</dbReference>
<dbReference type="SUPFAM" id="SSF50729">
    <property type="entry name" value="PH domain-like"/>
    <property type="match status" value="1"/>
</dbReference>
<evidence type="ECO:0000256" key="1">
    <source>
        <dbReference type="ARBA" id="ARBA00004413"/>
    </source>
</evidence>
<dbReference type="SUPFAM" id="SSF46966">
    <property type="entry name" value="Spectrin repeat"/>
    <property type="match status" value="1"/>
</dbReference>
<dbReference type="PROSITE" id="PS50010">
    <property type="entry name" value="DH_2"/>
    <property type="match status" value="1"/>
</dbReference>
<dbReference type="InterPro" id="IPR001251">
    <property type="entry name" value="CRAL-TRIO_dom"/>
</dbReference>
<dbReference type="Pfam" id="PF13716">
    <property type="entry name" value="CRAL_TRIO_2"/>
    <property type="match status" value="1"/>
</dbReference>
<evidence type="ECO:0000256" key="15">
    <source>
        <dbReference type="ARBA" id="ARBA00082859"/>
    </source>
</evidence>
<dbReference type="GO" id="GO:0005085">
    <property type="term" value="F:guanyl-nucleotide exchange factor activity"/>
    <property type="evidence" value="ECO:0007669"/>
    <property type="project" value="UniProtKB-KW"/>
</dbReference>
<dbReference type="GeneTree" id="ENSGT00940000157874"/>
<dbReference type="PANTHER" id="PTHR22826:SF115">
    <property type="entry name" value="GUANINE NUCLEOTIDE EXCHANGE FACTOR DBS"/>
    <property type="match status" value="1"/>
</dbReference>
<dbReference type="OMA" id="MFHRRQV"/>
<dbReference type="InterPro" id="IPR001452">
    <property type="entry name" value="SH3_domain"/>
</dbReference>
<evidence type="ECO:0000313" key="22">
    <source>
        <dbReference type="Ensembl" id="ENSSBOP00000020405.1"/>
    </source>
</evidence>
<dbReference type="CDD" id="cd01227">
    <property type="entry name" value="PH_Dbs"/>
    <property type="match status" value="1"/>
</dbReference>
<dbReference type="SUPFAM" id="SSF50044">
    <property type="entry name" value="SH3-domain"/>
    <property type="match status" value="1"/>
</dbReference>
<dbReference type="InterPro" id="IPR036028">
    <property type="entry name" value="SH3-like_dom_sf"/>
</dbReference>
<proteinExistence type="inferred from homology"/>
<dbReference type="InterPro" id="IPR018159">
    <property type="entry name" value="Spectrin/alpha-actinin"/>
</dbReference>
<evidence type="ECO:0000256" key="12">
    <source>
        <dbReference type="ARBA" id="ARBA00062285"/>
    </source>
</evidence>
<dbReference type="SMART" id="SM00325">
    <property type="entry name" value="RhoGEF"/>
    <property type="match status" value="1"/>
</dbReference>
<dbReference type="InterPro" id="IPR035899">
    <property type="entry name" value="DBL_dom_sf"/>
</dbReference>
<comment type="subunit">
    <text evidence="12">Interacts with GTP-bound RAC1. Interacts with CDC42. Interacts with RHOA. Interacts with CCPG1, which results in specific inhibition of its exchange activity toward RHOA, but does not affect its activity on CDC42.</text>
</comment>
<dbReference type="FunFam" id="2.30.29.30:FF:000078">
    <property type="entry name" value="Guanine nucleotide exchange factor DBS"/>
    <property type="match status" value="1"/>
</dbReference>
<feature type="region of interest" description="Disordered" evidence="17">
    <location>
        <begin position="15"/>
        <end position="34"/>
    </location>
</feature>
<comment type="similarity">
    <text evidence="11">Belongs to the MCF2 family.</text>
</comment>
<dbReference type="Gene3D" id="1.20.58.60">
    <property type="match status" value="1"/>
</dbReference>
<evidence type="ECO:0000256" key="7">
    <source>
        <dbReference type="ARBA" id="ARBA00022658"/>
    </source>
</evidence>
<evidence type="ECO:0000256" key="8">
    <source>
        <dbReference type="ARBA" id="ARBA00023054"/>
    </source>
</evidence>
<dbReference type="InterPro" id="IPR051336">
    <property type="entry name" value="RhoGEF_Guanine_NuclExch_SF"/>
</dbReference>
<dbReference type="PROSITE" id="PS50191">
    <property type="entry name" value="CRAL_TRIO"/>
    <property type="match status" value="1"/>
</dbReference>
<dbReference type="PROSITE" id="PS50003">
    <property type="entry name" value="PH_DOMAIN"/>
    <property type="match status" value="1"/>
</dbReference>
<dbReference type="FunFam" id="1.20.900.10:FF:000001">
    <property type="entry name" value="Guanine nucleotide exchange factor DBS"/>
    <property type="match status" value="1"/>
</dbReference>
<keyword evidence="4" id="KW-1003">Cell membrane</keyword>
<organism evidence="22 23">
    <name type="scientific">Saimiri boliviensis boliviensis</name>
    <name type="common">Bolivian squirrel monkey</name>
    <dbReference type="NCBI Taxonomy" id="39432"/>
    <lineage>
        <taxon>Eukaryota</taxon>
        <taxon>Metazoa</taxon>
        <taxon>Chordata</taxon>
        <taxon>Craniata</taxon>
        <taxon>Vertebrata</taxon>
        <taxon>Euteleostomi</taxon>
        <taxon>Mammalia</taxon>
        <taxon>Eutheria</taxon>
        <taxon>Euarchontoglires</taxon>
        <taxon>Primates</taxon>
        <taxon>Haplorrhini</taxon>
        <taxon>Platyrrhini</taxon>
        <taxon>Cebidae</taxon>
        <taxon>Saimiriinae</taxon>
        <taxon>Saimiri</taxon>
    </lineage>
</organism>
<feature type="domain" description="DH" evidence="20">
    <location>
        <begin position="630"/>
        <end position="809"/>
    </location>
</feature>
<dbReference type="InterPro" id="IPR001331">
    <property type="entry name" value="GDS_CDC24_CS"/>
</dbReference>
<evidence type="ECO:0000256" key="9">
    <source>
        <dbReference type="ARBA" id="ARBA00023121"/>
    </source>
</evidence>
<dbReference type="Pfam" id="PF22697">
    <property type="entry name" value="SOS1_NGEF_PH"/>
    <property type="match status" value="1"/>
</dbReference>
<dbReference type="PROSITE" id="PS00741">
    <property type="entry name" value="DH_1"/>
    <property type="match status" value="1"/>
</dbReference>
<gene>
    <name evidence="22" type="primary">MCF2L</name>
</gene>
<keyword evidence="6" id="KW-0597">Phosphoprotein</keyword>
<dbReference type="CDD" id="cd11857">
    <property type="entry name" value="SH3_DBS"/>
    <property type="match status" value="1"/>
</dbReference>
<feature type="compositionally biased region" description="Low complexity" evidence="17">
    <location>
        <begin position="963"/>
        <end position="975"/>
    </location>
</feature>
<feature type="region of interest" description="Disordered" evidence="17">
    <location>
        <begin position="557"/>
        <end position="626"/>
    </location>
</feature>
<keyword evidence="7" id="KW-0344">Guanine-nucleotide releasing factor</keyword>
<evidence type="ECO:0000259" key="21">
    <source>
        <dbReference type="PROSITE" id="PS50191"/>
    </source>
</evidence>
<comment type="subcellular location">
    <subcellularLocation>
        <location evidence="1">Cell membrane</location>
        <topology evidence="1">Peripheral membrane protein</topology>
        <orientation evidence="1">Cytoplasmic side</orientation>
    </subcellularLocation>
    <subcellularLocation>
        <location evidence="2">Cytoplasm</location>
    </subcellularLocation>
</comment>
<keyword evidence="23" id="KW-1185">Reference proteome</keyword>
<dbReference type="GO" id="GO:0005886">
    <property type="term" value="C:plasma membrane"/>
    <property type="evidence" value="ECO:0007669"/>
    <property type="project" value="UniProtKB-SubCell"/>
</dbReference>
<dbReference type="Proteomes" id="UP000233220">
    <property type="component" value="Unplaced"/>
</dbReference>
<evidence type="ECO:0000256" key="10">
    <source>
        <dbReference type="ARBA" id="ARBA00023136"/>
    </source>
</evidence>
<dbReference type="InterPro" id="IPR000219">
    <property type="entry name" value="DH_dom"/>
</dbReference>
<feature type="compositionally biased region" description="Basic and acidic residues" evidence="17">
    <location>
        <begin position="25"/>
        <end position="34"/>
    </location>
</feature>
<dbReference type="GO" id="GO:0035556">
    <property type="term" value="P:intracellular signal transduction"/>
    <property type="evidence" value="ECO:0007669"/>
    <property type="project" value="InterPro"/>
</dbReference>
<keyword evidence="3 16" id="KW-0728">SH3 domain</keyword>
<feature type="compositionally biased region" description="Polar residues" evidence="17">
    <location>
        <begin position="1115"/>
        <end position="1126"/>
    </location>
</feature>
<dbReference type="Pfam" id="PF00435">
    <property type="entry name" value="Spectrin"/>
    <property type="match status" value="1"/>
</dbReference>
<dbReference type="SMART" id="SM00326">
    <property type="entry name" value="SH3"/>
    <property type="match status" value="1"/>
</dbReference>
<dbReference type="InterPro" id="IPR002017">
    <property type="entry name" value="Spectrin_repeat"/>
</dbReference>
<keyword evidence="8" id="KW-0175">Coiled coil</keyword>
<evidence type="ECO:0000256" key="5">
    <source>
        <dbReference type="ARBA" id="ARBA00022490"/>
    </source>
</evidence>
<dbReference type="PROSITE" id="PS50002">
    <property type="entry name" value="SH3"/>
    <property type="match status" value="1"/>
</dbReference>
<dbReference type="InterPro" id="IPR011993">
    <property type="entry name" value="PH-like_dom_sf"/>
</dbReference>
<sequence>MFDCWRFILCNRPGSNSYSSPQQPDEAKKEETDHQIDVSDVIRLVQDTQEAPATAADEIMHQDIIPLCAADIQDQLKKRFAYLSGGRGQDGSPVITFPDYPAFSEIPDKEFQNVMTYLTGIPSLQDAGIGFILVIDRRRDKWTSVKASVLRIAASFPANLQLVLVLRPTGFFQRTLSDIAFKFNRDDFKMKVPVIMLSSVPDLHGYIDKSQLTEDLGGTLDYCHSRWLCQRTAIESFALMVKQTAQMLQSFGTELAETELPNDVQSTSSVLCAHTQKKDKAKEDLRLALKEGHSILESLREPQAEGPEPGVNQDQLDNQATVQRLLDQLNETEAAFDEFWAKHQQKLEQCLQLRHFEQGFREVKAVLDTVSQKIATFTDIGNSLAHVEHLLRDLASFEERSSVAVERARALSLDGEQLIENKHYAVDCIRPKCEELRHLCDQFSAEIARRRGLLSKSLELHRRLETSMKWCDEGIYLLASQPVDKCQSQDGAEAALQEIEKFLETGAENKIQELSAIYKEYDSILNQDLMEHVRKVFQKQASMEEVFHRRQASLKKLAARQTRPVQPVAPRPEALAKSPCPSPGVRRGSENSSSEGALRRGPYRRAKSEMSDSRQSRSSAGEEEESLAVLRRHVMSELLDTERAYVEELLCVLEGYAAEMDNPLMAHLLSTGLHNKKDVLFGNMEEIYHFHNRIFLRELENYTDCPELVGRCFLEREDFQIYEKYCQNKPRSESLWRQCSDCAFFQECQRKLDHKLSLDSYLLKPVQRITKYQLLLKEMLKYSKNCEGAEDLQEALSSILGILKAVNDSMHLIAITGYDGNLGDLGKLLMQGSFSVWTDHKRGHTKVKELARFKPMQRHLFLHEKAVLFCKKREENGEGYEKAPSYSYKQSLNMAAVGITENVKGDAKKFEIWYNAREEVYIVQAPTQEIKAAWVNEIRKVLTSQLQACREASQHRALEQSHSLPLPAPTSTSPSRGNSRNIKKLEERKTDPLSLEGYGSSAPMSKPPEKGKGWSKTSHSLEAPEDDGGWSSAEEQINSSDAEEDSGVGPKKLVPGKYTVVADHEKGGPDALVVRSGDVVDLVQEGDEGLWYVRDPTTGKEGWVPASSLSVHLGQSGSAQCLSSSGKAHALQAHP</sequence>
<keyword evidence="9" id="KW-0446">Lipid-binding</keyword>
<dbReference type="Gene3D" id="2.30.30.40">
    <property type="entry name" value="SH3 Domains"/>
    <property type="match status" value="1"/>
</dbReference>
<feature type="region of interest" description="Disordered" evidence="17">
    <location>
        <begin position="1115"/>
        <end position="1135"/>
    </location>
</feature>
<dbReference type="SMART" id="SM00516">
    <property type="entry name" value="SEC14"/>
    <property type="match status" value="1"/>
</dbReference>
<feature type="region of interest" description="Disordered" evidence="17">
    <location>
        <begin position="953"/>
        <end position="1052"/>
    </location>
</feature>
<dbReference type="InterPro" id="IPR035532">
    <property type="entry name" value="DBS_SH3"/>
</dbReference>
<dbReference type="FunFam" id="2.30.30.40:FF:000198">
    <property type="entry name" value="Guanine nucleotide exchange factor DBS"/>
    <property type="match status" value="1"/>
</dbReference>
<dbReference type="Ensembl" id="ENSSBOT00000037237.1">
    <property type="protein sequence ID" value="ENSSBOP00000020405.1"/>
    <property type="gene ID" value="ENSSBOG00000026790.1"/>
</dbReference>
<evidence type="ECO:0000256" key="11">
    <source>
        <dbReference type="ARBA" id="ARBA00049987"/>
    </source>
</evidence>
<reference evidence="22" key="1">
    <citation type="submission" date="2025-08" db="UniProtKB">
        <authorList>
            <consortium name="Ensembl"/>
        </authorList>
    </citation>
    <scope>IDENTIFICATION</scope>
</reference>
<evidence type="ECO:0000256" key="4">
    <source>
        <dbReference type="ARBA" id="ARBA00022475"/>
    </source>
</evidence>
<dbReference type="InterPro" id="IPR035534">
    <property type="entry name" value="DBS_PH"/>
</dbReference>
<evidence type="ECO:0000259" key="20">
    <source>
        <dbReference type="PROSITE" id="PS50010"/>
    </source>
</evidence>
<dbReference type="FunFam" id="1.20.58.60:FF:000136">
    <property type="entry name" value="MCF.2 cell line derived transforming sequence like"/>
    <property type="match status" value="1"/>
</dbReference>
<evidence type="ECO:0000256" key="13">
    <source>
        <dbReference type="ARBA" id="ARBA00068285"/>
    </source>
</evidence>
<evidence type="ECO:0000256" key="6">
    <source>
        <dbReference type="ARBA" id="ARBA00022553"/>
    </source>
</evidence>
<evidence type="ECO:0000259" key="19">
    <source>
        <dbReference type="PROSITE" id="PS50003"/>
    </source>
</evidence>
<dbReference type="CDD" id="cd00160">
    <property type="entry name" value="RhoGEF"/>
    <property type="match status" value="1"/>
</dbReference>
<dbReference type="InterPro" id="IPR055251">
    <property type="entry name" value="SOS1_NGEF_PH"/>
</dbReference>
<feature type="compositionally biased region" description="Basic and acidic residues" evidence="17">
    <location>
        <begin position="606"/>
        <end position="615"/>
    </location>
</feature>
<dbReference type="AlphaFoldDB" id="A0A2K6TL55"/>
<evidence type="ECO:0000256" key="16">
    <source>
        <dbReference type="PROSITE-ProRule" id="PRU00192"/>
    </source>
</evidence>
<keyword evidence="10" id="KW-0472">Membrane</keyword>